<evidence type="ECO:0000256" key="2">
    <source>
        <dbReference type="ARBA" id="ARBA00022527"/>
    </source>
</evidence>
<accession>A0A8T8HX24</accession>
<keyword evidence="8" id="KW-0472">Membrane</keyword>
<dbReference type="Proteomes" id="UP000671828">
    <property type="component" value="Chromosome"/>
</dbReference>
<evidence type="ECO:0000256" key="8">
    <source>
        <dbReference type="SAM" id="Phobius"/>
    </source>
</evidence>
<dbReference type="GO" id="GO:0005524">
    <property type="term" value="F:ATP binding"/>
    <property type="evidence" value="ECO:0007669"/>
    <property type="project" value="UniProtKB-KW"/>
</dbReference>
<gene>
    <name evidence="10" type="ORF">J7S33_29925</name>
</gene>
<organism evidence="10 11">
    <name type="scientific">Saccharothrix algeriensis</name>
    <dbReference type="NCBI Taxonomy" id="173560"/>
    <lineage>
        <taxon>Bacteria</taxon>
        <taxon>Bacillati</taxon>
        <taxon>Actinomycetota</taxon>
        <taxon>Actinomycetes</taxon>
        <taxon>Pseudonocardiales</taxon>
        <taxon>Pseudonocardiaceae</taxon>
        <taxon>Saccharothrix</taxon>
    </lineage>
</organism>
<dbReference type="SUPFAM" id="SSF56112">
    <property type="entry name" value="Protein kinase-like (PK-like)"/>
    <property type="match status" value="1"/>
</dbReference>
<keyword evidence="5 10" id="KW-0418">Kinase</keyword>
<keyword evidence="3" id="KW-0808">Transferase</keyword>
<dbReference type="PANTHER" id="PTHR43289:SF6">
    <property type="entry name" value="SERINE_THREONINE-PROTEIN KINASE NEKL-3"/>
    <property type="match status" value="1"/>
</dbReference>
<dbReference type="Gene3D" id="1.10.510.10">
    <property type="entry name" value="Transferase(Phosphotransferase) domain 1"/>
    <property type="match status" value="1"/>
</dbReference>
<dbReference type="PANTHER" id="PTHR43289">
    <property type="entry name" value="MITOGEN-ACTIVATED PROTEIN KINASE KINASE KINASE 20-RELATED"/>
    <property type="match status" value="1"/>
</dbReference>
<dbReference type="Pfam" id="PF00069">
    <property type="entry name" value="Pkinase"/>
    <property type="match status" value="1"/>
</dbReference>
<dbReference type="EMBL" id="CP072788">
    <property type="protein sequence ID" value="QTR03135.1"/>
    <property type="molecule type" value="Genomic_DNA"/>
</dbReference>
<dbReference type="PROSITE" id="PS51300">
    <property type="entry name" value="NIRD"/>
    <property type="match status" value="1"/>
</dbReference>
<dbReference type="GO" id="GO:0004674">
    <property type="term" value="F:protein serine/threonine kinase activity"/>
    <property type="evidence" value="ECO:0007669"/>
    <property type="project" value="UniProtKB-KW"/>
</dbReference>
<keyword evidence="8" id="KW-1133">Transmembrane helix</keyword>
<evidence type="ECO:0000313" key="10">
    <source>
        <dbReference type="EMBL" id="QTR03135.1"/>
    </source>
</evidence>
<sequence length="386" mass="40866">MSLLARGPVAEVHAVEGAALKVYPGRFDRRTLAAVERDRVRLAALSAPVLPVERVELVGGRHALRMELCAESLAERVRRAGPLSPEEVGALGRALSRALLAAHRVDVLHGGVSPLNVLFRATGEPVLADFGVAARQAFRRDPLHGVEWVSPEALRTGVTDGRTDLYGLGAVLHFALTGHSPHPARIGEMTGERVLRVLGDPVPAIRRPDVPVALSTAIGRLLAPDPAKRSLPPTGDGPGPQDPPRGASRRWRAVAAGPVVAGVVAVVIAVVVAGVVAFAGWPRGGEQAAPDRTASAAPAPALVLDEPTDLGGQVVLTWTAEDDGLYFAVVFWPEGEQRRTVPAEHRRTARLPVEAGRKYCFLVRGTDGEQVVESRPRGVQGAVCDR</sequence>
<evidence type="ECO:0000256" key="1">
    <source>
        <dbReference type="ARBA" id="ARBA00012513"/>
    </source>
</evidence>
<keyword evidence="6" id="KW-0067">ATP-binding</keyword>
<evidence type="ECO:0000256" key="7">
    <source>
        <dbReference type="SAM" id="MobiDB-lite"/>
    </source>
</evidence>
<keyword evidence="2" id="KW-0723">Serine/threonine-protein kinase</keyword>
<dbReference type="EC" id="2.7.11.1" evidence="1"/>
<evidence type="ECO:0000256" key="4">
    <source>
        <dbReference type="ARBA" id="ARBA00022741"/>
    </source>
</evidence>
<dbReference type="InterPro" id="IPR011009">
    <property type="entry name" value="Kinase-like_dom_sf"/>
</dbReference>
<reference evidence="10" key="1">
    <citation type="submission" date="2021-04" db="EMBL/GenBank/DDBJ databases">
        <title>Saccharothrix algeriensis WGS.</title>
        <authorList>
            <person name="Stuskova K."/>
            <person name="Hakalova E."/>
            <person name="Tebbal A.B."/>
            <person name="Eichmeier A."/>
        </authorList>
    </citation>
    <scope>NUCLEOTIDE SEQUENCE</scope>
    <source>
        <strain evidence="10">NRRL B-24137</strain>
    </source>
</reference>
<dbReference type="SMART" id="SM00220">
    <property type="entry name" value="S_TKc"/>
    <property type="match status" value="1"/>
</dbReference>
<dbReference type="InterPro" id="IPR000719">
    <property type="entry name" value="Prot_kinase_dom"/>
</dbReference>
<evidence type="ECO:0000256" key="5">
    <source>
        <dbReference type="ARBA" id="ARBA00022777"/>
    </source>
</evidence>
<evidence type="ECO:0000313" key="11">
    <source>
        <dbReference type="Proteomes" id="UP000671828"/>
    </source>
</evidence>
<evidence type="ECO:0000256" key="3">
    <source>
        <dbReference type="ARBA" id="ARBA00022679"/>
    </source>
</evidence>
<proteinExistence type="predicted"/>
<feature type="domain" description="Protein kinase" evidence="9">
    <location>
        <begin position="1"/>
        <end position="245"/>
    </location>
</feature>
<name>A0A8T8HX24_9PSEU</name>
<dbReference type="AlphaFoldDB" id="A0A8T8HX24"/>
<evidence type="ECO:0000256" key="6">
    <source>
        <dbReference type="ARBA" id="ARBA00022840"/>
    </source>
</evidence>
<evidence type="ECO:0000259" key="9">
    <source>
        <dbReference type="PROSITE" id="PS50011"/>
    </source>
</evidence>
<feature type="transmembrane region" description="Helical" evidence="8">
    <location>
        <begin position="253"/>
        <end position="281"/>
    </location>
</feature>
<keyword evidence="8" id="KW-0812">Transmembrane</keyword>
<dbReference type="PROSITE" id="PS50011">
    <property type="entry name" value="PROTEIN_KINASE_DOM"/>
    <property type="match status" value="1"/>
</dbReference>
<protein>
    <recommendedName>
        <fullName evidence="1">non-specific serine/threonine protein kinase</fullName>
        <ecNumber evidence="1">2.7.11.1</ecNumber>
    </recommendedName>
</protein>
<keyword evidence="4" id="KW-0547">Nucleotide-binding</keyword>
<feature type="region of interest" description="Disordered" evidence="7">
    <location>
        <begin position="224"/>
        <end position="250"/>
    </location>
</feature>